<sequence>MAKRKTDMKRYLPLGVPMDKVLSYFGLGLIAASLVSLQFVARYSKALDALYYWQNKKRVLRPGAVITPFFSLIPGIYWGFYVLMAAMAVVAVGFYFWHYHQSRSIYTMRRLPHAEELPRRCLAAPLAGVILSLLTMAILTALYYLIYRCATPAQCLNPQLW</sequence>
<reference evidence="2" key="1">
    <citation type="submission" date="2020-10" db="EMBL/GenBank/DDBJ databases">
        <authorList>
            <person name="Gilroy R."/>
        </authorList>
    </citation>
    <scope>NUCLEOTIDE SEQUENCE</scope>
    <source>
        <strain evidence="2">ChiHjej9B8-7071</strain>
    </source>
</reference>
<protein>
    <submittedName>
        <fullName evidence="2">Uncharacterized protein</fullName>
    </submittedName>
</protein>
<proteinExistence type="predicted"/>
<dbReference type="EMBL" id="DVGD01000009">
    <property type="protein sequence ID" value="HIR08846.1"/>
    <property type="molecule type" value="Genomic_DNA"/>
</dbReference>
<evidence type="ECO:0000256" key="1">
    <source>
        <dbReference type="SAM" id="Phobius"/>
    </source>
</evidence>
<name>A0A9D1D5Y3_9FIRM</name>
<keyword evidence="1" id="KW-0472">Membrane</keyword>
<accession>A0A9D1D5Y3</accession>
<evidence type="ECO:0000313" key="3">
    <source>
        <dbReference type="Proteomes" id="UP000824258"/>
    </source>
</evidence>
<organism evidence="2 3">
    <name type="scientific">Candidatus Avoscillospira stercoripullorum</name>
    <dbReference type="NCBI Taxonomy" id="2840709"/>
    <lineage>
        <taxon>Bacteria</taxon>
        <taxon>Bacillati</taxon>
        <taxon>Bacillota</taxon>
        <taxon>Clostridia</taxon>
        <taxon>Eubacteriales</taxon>
        <taxon>Oscillospiraceae</taxon>
        <taxon>Oscillospiraceae incertae sedis</taxon>
        <taxon>Candidatus Avoscillospira</taxon>
    </lineage>
</organism>
<feature type="transmembrane region" description="Helical" evidence="1">
    <location>
        <begin position="21"/>
        <end position="41"/>
    </location>
</feature>
<dbReference type="Proteomes" id="UP000824258">
    <property type="component" value="Unassembled WGS sequence"/>
</dbReference>
<feature type="transmembrane region" description="Helical" evidence="1">
    <location>
        <begin position="121"/>
        <end position="146"/>
    </location>
</feature>
<keyword evidence="1" id="KW-0812">Transmembrane</keyword>
<comment type="caution">
    <text evidence="2">The sequence shown here is derived from an EMBL/GenBank/DDBJ whole genome shotgun (WGS) entry which is preliminary data.</text>
</comment>
<dbReference type="AlphaFoldDB" id="A0A9D1D5Y3"/>
<reference evidence="2" key="2">
    <citation type="journal article" date="2021" name="PeerJ">
        <title>Extensive microbial diversity within the chicken gut microbiome revealed by metagenomics and culture.</title>
        <authorList>
            <person name="Gilroy R."/>
            <person name="Ravi A."/>
            <person name="Getino M."/>
            <person name="Pursley I."/>
            <person name="Horton D.L."/>
            <person name="Alikhan N.F."/>
            <person name="Baker D."/>
            <person name="Gharbi K."/>
            <person name="Hall N."/>
            <person name="Watson M."/>
            <person name="Adriaenssens E.M."/>
            <person name="Foster-Nyarko E."/>
            <person name="Jarju S."/>
            <person name="Secka A."/>
            <person name="Antonio M."/>
            <person name="Oren A."/>
            <person name="Chaudhuri R.R."/>
            <person name="La Ragione R."/>
            <person name="Hildebrand F."/>
            <person name="Pallen M.J."/>
        </authorList>
    </citation>
    <scope>NUCLEOTIDE SEQUENCE</scope>
    <source>
        <strain evidence="2">ChiHjej9B8-7071</strain>
    </source>
</reference>
<feature type="transmembrane region" description="Helical" evidence="1">
    <location>
        <begin position="78"/>
        <end position="100"/>
    </location>
</feature>
<evidence type="ECO:0000313" key="2">
    <source>
        <dbReference type="EMBL" id="HIR08846.1"/>
    </source>
</evidence>
<gene>
    <name evidence="2" type="ORF">IAA70_00415</name>
</gene>
<keyword evidence="1" id="KW-1133">Transmembrane helix</keyword>